<gene>
    <name evidence="2" type="ORF">N7548_06555</name>
</gene>
<dbReference type="Proteomes" id="UP001177160">
    <property type="component" value="Unassembled WGS sequence"/>
</dbReference>
<sequence>MNQKKWYYSFLGLFYGLNIINTYMVTTAILNRYLIPFRRHGLLELNAIIGNIAALTILLIIGFLIFKKRRSRMTYLIVITGLLNIAIFSIGIFTKYYSTMFSIYEMTLFNNPAAELAGSIFVEALTELYRYYRIIVFIPVMVLMGIYIAYFKRIKKQQLMVDEVTFPWHRLLSIFILLASMVLSLSTNAIVKANLDKRWPISAERALFGIQSAGLYNYYVGQMMGINLSNVNLTLPSLTIYNTYNKNQDTYTNLFDQSYSNQLPITQASTVEIDPSLLQDGQLNGVFEGKNVVVFHLETFNHFLLDEQGPYMDSDYFSTLKALLNESYVLDNFYTNVGLGNSADAEFSVMTGLYPTGDTTLYWNYNKTKYVFEALPKLFPDYYRASLHGDVKTFYNRDIVHEQMLGFEDYFYYDSKAAYYEGTKNGVYRFPDFLEKNTPESPWLSDLSLLKWTESLIESHEQYFLYPITIQPHTPYLYDPFPNQFTNEDIPVSPTTLKYINYETYYDDFFDHFIEMAKRVENTVYVFYSDHGSGIPKVDLEVLLGRELTTLEYKQEMIKTLAFIYVPDDSDSNSSIPQGLLKGTQPLVRSQVDIYRTVLELFGINSDYQYYGVNALSDERTFAIDTRAFDIVTDDYFIISKFMSSDESPNDMNTLYFVDPSAVVNEPYDLYLDVMLFKKRMDIALQLNLYQHLKNI</sequence>
<dbReference type="SUPFAM" id="SSF53649">
    <property type="entry name" value="Alkaline phosphatase-like"/>
    <property type="match status" value="1"/>
</dbReference>
<dbReference type="RefSeq" id="WP_263608670.1">
    <property type="nucleotide sequence ID" value="NZ_JAOVQM010000005.1"/>
</dbReference>
<dbReference type="CDD" id="cd16015">
    <property type="entry name" value="LTA_synthase"/>
    <property type="match status" value="1"/>
</dbReference>
<feature type="transmembrane region" description="Helical" evidence="1">
    <location>
        <begin position="73"/>
        <end position="93"/>
    </location>
</feature>
<dbReference type="Gene3D" id="3.30.1120.170">
    <property type="match status" value="1"/>
</dbReference>
<feature type="transmembrane region" description="Helical" evidence="1">
    <location>
        <begin position="47"/>
        <end position="66"/>
    </location>
</feature>
<dbReference type="InterPro" id="IPR017850">
    <property type="entry name" value="Alkaline_phosphatase_core_sf"/>
</dbReference>
<comment type="caution">
    <text evidence="2">The sequence shown here is derived from an EMBL/GenBank/DDBJ whole genome shotgun (WGS) entry which is preliminary data.</text>
</comment>
<keyword evidence="1" id="KW-0812">Transmembrane</keyword>
<dbReference type="InterPro" id="IPR050448">
    <property type="entry name" value="OpgB/LTA_synthase_biosynth"/>
</dbReference>
<feature type="transmembrane region" description="Helical" evidence="1">
    <location>
        <begin position="131"/>
        <end position="150"/>
    </location>
</feature>
<dbReference type="EMBL" id="JAOVQM010000005">
    <property type="protein sequence ID" value="MCV2232483.1"/>
    <property type="molecule type" value="Genomic_DNA"/>
</dbReference>
<evidence type="ECO:0000313" key="3">
    <source>
        <dbReference type="Proteomes" id="UP001177160"/>
    </source>
</evidence>
<reference evidence="2" key="1">
    <citation type="submission" date="2022-09" db="EMBL/GenBank/DDBJ databases">
        <title>Novel Mycoplasma species identified in domestic and wild animals.</title>
        <authorList>
            <person name="Volokhov D.V."/>
            <person name="Furtak V.A."/>
            <person name="Zagorodnyaya T.A."/>
        </authorList>
    </citation>
    <scope>NUCLEOTIDE SEQUENCE</scope>
    <source>
        <strain evidence="2">Oakley</strain>
    </source>
</reference>
<keyword evidence="1" id="KW-1133">Transmembrane helix</keyword>
<keyword evidence="1" id="KW-0472">Membrane</keyword>
<feature type="transmembrane region" description="Helical" evidence="1">
    <location>
        <begin position="171"/>
        <end position="191"/>
    </location>
</feature>
<organism evidence="2 3">
    <name type="scientific">Paracholeplasma manati</name>
    <dbReference type="NCBI Taxonomy" id="591373"/>
    <lineage>
        <taxon>Bacteria</taxon>
        <taxon>Bacillati</taxon>
        <taxon>Mycoplasmatota</taxon>
        <taxon>Mollicutes</taxon>
        <taxon>Acholeplasmatales</taxon>
        <taxon>Acholeplasmataceae</taxon>
        <taxon>Paracholeplasma</taxon>
    </lineage>
</organism>
<accession>A0ABT2Y7L0</accession>
<proteinExistence type="predicted"/>
<dbReference type="PANTHER" id="PTHR47371:SF3">
    <property type="entry name" value="PHOSPHOGLYCEROL TRANSFERASE I"/>
    <property type="match status" value="1"/>
</dbReference>
<dbReference type="PANTHER" id="PTHR47371">
    <property type="entry name" value="LIPOTEICHOIC ACID SYNTHASE"/>
    <property type="match status" value="1"/>
</dbReference>
<evidence type="ECO:0000313" key="2">
    <source>
        <dbReference type="EMBL" id="MCV2232483.1"/>
    </source>
</evidence>
<protein>
    <submittedName>
        <fullName evidence="2">LTA synthase family protein</fullName>
    </submittedName>
</protein>
<keyword evidence="3" id="KW-1185">Reference proteome</keyword>
<dbReference type="Gene3D" id="3.40.720.10">
    <property type="entry name" value="Alkaline Phosphatase, subunit A"/>
    <property type="match status" value="1"/>
</dbReference>
<feature type="transmembrane region" description="Helical" evidence="1">
    <location>
        <begin position="12"/>
        <end position="35"/>
    </location>
</feature>
<evidence type="ECO:0000256" key="1">
    <source>
        <dbReference type="SAM" id="Phobius"/>
    </source>
</evidence>
<name>A0ABT2Y7L0_9MOLU</name>